<organism evidence="1 2">
    <name type="scientific">Slackia heliotrinireducens (strain ATCC 29202 / DSM 20476 / NCTC 11029 / RHS 1)</name>
    <name type="common">Peptococcus heliotrinreducens</name>
    <dbReference type="NCBI Taxonomy" id="471855"/>
    <lineage>
        <taxon>Bacteria</taxon>
        <taxon>Bacillati</taxon>
        <taxon>Actinomycetota</taxon>
        <taxon>Coriobacteriia</taxon>
        <taxon>Eggerthellales</taxon>
        <taxon>Eggerthellaceae</taxon>
        <taxon>Slackia</taxon>
    </lineage>
</organism>
<protein>
    <recommendedName>
        <fullName evidence="3">Plasmid stabilization system protein</fullName>
    </recommendedName>
</protein>
<name>C7N5V7_SLAHD</name>
<gene>
    <name evidence="1" type="ordered locus">Shel_12650</name>
</gene>
<reference evidence="1 2" key="1">
    <citation type="journal article" date="2009" name="Stand. Genomic Sci.">
        <title>Complete genome sequence of Slackia heliotrinireducens type strain (RHS 1).</title>
        <authorList>
            <person name="Pukall R."/>
            <person name="Lapidus A."/>
            <person name="Nolan M."/>
            <person name="Copeland A."/>
            <person name="Glavina Del Rio T."/>
            <person name="Lucas S."/>
            <person name="Chen F."/>
            <person name="Tice H."/>
            <person name="Cheng J.F."/>
            <person name="Chertkov O."/>
            <person name="Bruce D."/>
            <person name="Goodwin L."/>
            <person name="Kuske C."/>
            <person name="Brettin T."/>
            <person name="Detter J.C."/>
            <person name="Han C."/>
            <person name="Pitluck S."/>
            <person name="Pati A."/>
            <person name="Mavrommatis K."/>
            <person name="Ivanova N."/>
            <person name="Ovchinnikova G."/>
            <person name="Chen A."/>
            <person name="Palaniappan K."/>
            <person name="Schneider S."/>
            <person name="Rohde M."/>
            <person name="Chain P."/>
            <person name="D'haeseleer P."/>
            <person name="Goker M."/>
            <person name="Bristow J."/>
            <person name="Eisen J.A."/>
            <person name="Markowitz V."/>
            <person name="Kyrpides N.C."/>
            <person name="Klenk H.P."/>
            <person name="Hugenholtz P."/>
        </authorList>
    </citation>
    <scope>NUCLEOTIDE SEQUENCE [LARGE SCALE GENOMIC DNA]</scope>
    <source>
        <strain evidence="2">ATCC 29202 / DSM 20476 / NCTC 11029 / RHS 1</strain>
    </source>
</reference>
<sequence>MASLRITDGFKEDLLMVESDRVFEEILHVVEMLQTVPTLGSRDLPASIRHSFGNCARKIPVGPFDLVTIYDESAEIVTVAGLIHQRAAW</sequence>
<dbReference type="KEGG" id="shi:Shel_12650"/>
<dbReference type="AlphaFoldDB" id="C7N5V7"/>
<evidence type="ECO:0000313" key="2">
    <source>
        <dbReference type="Proteomes" id="UP000002026"/>
    </source>
</evidence>
<dbReference type="EMBL" id="CP001684">
    <property type="protein sequence ID" value="ACV22292.1"/>
    <property type="molecule type" value="Genomic_DNA"/>
</dbReference>
<evidence type="ECO:0000313" key="1">
    <source>
        <dbReference type="EMBL" id="ACV22292.1"/>
    </source>
</evidence>
<dbReference type="Proteomes" id="UP000002026">
    <property type="component" value="Chromosome"/>
</dbReference>
<proteinExistence type="predicted"/>
<evidence type="ECO:0008006" key="3">
    <source>
        <dbReference type="Google" id="ProtNLM"/>
    </source>
</evidence>
<dbReference type="STRING" id="471855.Shel_12650"/>
<keyword evidence="2" id="KW-1185">Reference proteome</keyword>
<dbReference type="HOGENOM" id="CLU_188869_0_0_11"/>
<dbReference type="eggNOG" id="COG3668">
    <property type="taxonomic scope" value="Bacteria"/>
</dbReference>
<dbReference type="RefSeq" id="WP_012798395.1">
    <property type="nucleotide sequence ID" value="NC_013165.1"/>
</dbReference>
<accession>C7N5V7</accession>